<accession>A0ABT5FD88</accession>
<sequence>MQSLLKYNFRADFYGQSLKPRQYCEIDDGGMKMITWPNGPQPIPGMKYGDEVMTGFEYGAAVSMIQNDMLIDGLMLLKVVADRYDGRLRTEGVSDVKNGPWGYSGNPYGDDECGKYYGRSLSVWSALTALQGFKYDGPAAVIGFNPVFTPEAHVSFFTAALGYGLFKQTISSNTINCAISLQEGEMNVKEINLGSKNAIKRVEVQLNSKQIAASYVYKNDELIINLAKEITLQEKDEITINASMA</sequence>
<name>A0ABT5FD88_9GAMM</name>
<evidence type="ECO:0000313" key="2">
    <source>
        <dbReference type="Proteomes" id="UP001528411"/>
    </source>
</evidence>
<proteinExistence type="predicted"/>
<organism evidence="1 2">
    <name type="scientific">Psychrosphaera algicola</name>
    <dbReference type="NCBI Taxonomy" id="3023714"/>
    <lineage>
        <taxon>Bacteria</taxon>
        <taxon>Pseudomonadati</taxon>
        <taxon>Pseudomonadota</taxon>
        <taxon>Gammaproteobacteria</taxon>
        <taxon>Alteromonadales</taxon>
        <taxon>Pseudoalteromonadaceae</taxon>
        <taxon>Psychrosphaera</taxon>
    </lineage>
</organism>
<gene>
    <name evidence="1" type="ORF">PN838_07065</name>
</gene>
<dbReference type="RefSeq" id="WP_272180158.1">
    <property type="nucleotide sequence ID" value="NZ_JAQOMS010000002.1"/>
</dbReference>
<keyword evidence="2" id="KW-1185">Reference proteome</keyword>
<evidence type="ECO:0000313" key="1">
    <source>
        <dbReference type="EMBL" id="MDC2888561.1"/>
    </source>
</evidence>
<comment type="caution">
    <text evidence="1">The sequence shown here is derived from an EMBL/GenBank/DDBJ whole genome shotgun (WGS) entry which is preliminary data.</text>
</comment>
<dbReference type="EMBL" id="JAQOMS010000002">
    <property type="protein sequence ID" value="MDC2888561.1"/>
    <property type="molecule type" value="Genomic_DNA"/>
</dbReference>
<reference evidence="1 2" key="1">
    <citation type="submission" date="2023-01" db="EMBL/GenBank/DDBJ databases">
        <title>Psychrosphaera sp. nov., isolated from marine algae.</title>
        <authorList>
            <person name="Bayburt H."/>
            <person name="Choi B.J."/>
            <person name="Kim J.M."/>
            <person name="Choi D.G."/>
            <person name="Jeon C.O."/>
        </authorList>
    </citation>
    <scope>NUCLEOTIDE SEQUENCE [LARGE SCALE GENOMIC DNA]</scope>
    <source>
        <strain evidence="1 2">G1-22</strain>
    </source>
</reference>
<protein>
    <submittedName>
        <fullName evidence="1">Uncharacterized protein</fullName>
    </submittedName>
</protein>
<dbReference type="Proteomes" id="UP001528411">
    <property type="component" value="Unassembled WGS sequence"/>
</dbReference>